<comment type="catalytic activity">
    <reaction evidence="9">
        <text>[ThiS sulfur-carrier protein]-C-terminal Gly-Gly-AMP + S-sulfanyl-L-cysteinyl-[cysteine desulfurase] + AH2 = [ThiS sulfur-carrier protein]-C-terminal-Gly-aminoethanethioate + L-cysteinyl-[cysteine desulfurase] + A + AMP + 2 H(+)</text>
        <dbReference type="Rhea" id="RHEA:43340"/>
        <dbReference type="Rhea" id="RHEA-COMP:12157"/>
        <dbReference type="Rhea" id="RHEA-COMP:12158"/>
        <dbReference type="Rhea" id="RHEA-COMP:12910"/>
        <dbReference type="Rhea" id="RHEA-COMP:19908"/>
        <dbReference type="ChEBI" id="CHEBI:13193"/>
        <dbReference type="ChEBI" id="CHEBI:15378"/>
        <dbReference type="ChEBI" id="CHEBI:17499"/>
        <dbReference type="ChEBI" id="CHEBI:29950"/>
        <dbReference type="ChEBI" id="CHEBI:61963"/>
        <dbReference type="ChEBI" id="CHEBI:90618"/>
        <dbReference type="ChEBI" id="CHEBI:232372"/>
        <dbReference type="ChEBI" id="CHEBI:456215"/>
    </reaction>
</comment>
<keyword evidence="4 9" id="KW-0808">Transferase</keyword>
<dbReference type="PROSITE" id="PS51165">
    <property type="entry name" value="THUMP"/>
    <property type="match status" value="1"/>
</dbReference>
<evidence type="ECO:0000313" key="12">
    <source>
        <dbReference type="EMBL" id="MFC7382952.1"/>
    </source>
</evidence>
<evidence type="ECO:0000256" key="7">
    <source>
        <dbReference type="ARBA" id="ARBA00022884"/>
    </source>
</evidence>
<dbReference type="Proteomes" id="UP001596496">
    <property type="component" value="Unassembled WGS sequence"/>
</dbReference>
<evidence type="ECO:0000256" key="3">
    <source>
        <dbReference type="ARBA" id="ARBA00022555"/>
    </source>
</evidence>
<keyword evidence="2 9" id="KW-0963">Cytoplasm</keyword>
<comment type="similarity">
    <text evidence="9">Belongs to the ThiI family.</text>
</comment>
<dbReference type="InterPro" id="IPR054173">
    <property type="entry name" value="ThiI_fer"/>
</dbReference>
<feature type="binding site" evidence="9">
    <location>
        <begin position="222"/>
        <end position="223"/>
    </location>
    <ligand>
        <name>ATP</name>
        <dbReference type="ChEBI" id="CHEBI:30616"/>
    </ligand>
</feature>
<dbReference type="InterPro" id="IPR003720">
    <property type="entry name" value="tRNA_STrfase"/>
</dbReference>
<dbReference type="CDD" id="cd01712">
    <property type="entry name" value="PPase_ThiI"/>
    <property type="match status" value="1"/>
</dbReference>
<organism evidence="12 13">
    <name type="scientific">Sphaerisporangium rhizosphaerae</name>
    <dbReference type="NCBI Taxonomy" id="2269375"/>
    <lineage>
        <taxon>Bacteria</taxon>
        <taxon>Bacillati</taxon>
        <taxon>Actinomycetota</taxon>
        <taxon>Actinomycetes</taxon>
        <taxon>Streptosporangiales</taxon>
        <taxon>Streptosporangiaceae</taxon>
        <taxon>Sphaerisporangium</taxon>
    </lineage>
</organism>
<dbReference type="InterPro" id="IPR050102">
    <property type="entry name" value="tRNA_sulfurtransferase_ThiI"/>
</dbReference>
<evidence type="ECO:0000256" key="2">
    <source>
        <dbReference type="ARBA" id="ARBA00022490"/>
    </source>
</evidence>
<keyword evidence="8 9" id="KW-0784">Thiamine biosynthesis</keyword>
<dbReference type="Gene3D" id="3.40.50.620">
    <property type="entry name" value="HUPs"/>
    <property type="match status" value="1"/>
</dbReference>
<evidence type="ECO:0000256" key="9">
    <source>
        <dbReference type="HAMAP-Rule" id="MF_00021"/>
    </source>
</evidence>
<dbReference type="Gene3D" id="3.30.2130.30">
    <property type="match status" value="1"/>
</dbReference>
<evidence type="ECO:0000256" key="5">
    <source>
        <dbReference type="ARBA" id="ARBA00022741"/>
    </source>
</evidence>
<dbReference type="SUPFAM" id="SSF52402">
    <property type="entry name" value="Adenine nucleotide alpha hydrolases-like"/>
    <property type="match status" value="1"/>
</dbReference>
<keyword evidence="3 9" id="KW-0820">tRNA-binding</keyword>
<evidence type="ECO:0000256" key="6">
    <source>
        <dbReference type="ARBA" id="ARBA00022840"/>
    </source>
</evidence>
<feature type="compositionally biased region" description="Low complexity" evidence="10">
    <location>
        <begin position="414"/>
        <end position="443"/>
    </location>
</feature>
<dbReference type="CDD" id="cd11716">
    <property type="entry name" value="THUMP_ThiI"/>
    <property type="match status" value="1"/>
</dbReference>
<evidence type="ECO:0000256" key="8">
    <source>
        <dbReference type="ARBA" id="ARBA00022977"/>
    </source>
</evidence>
<comment type="function">
    <text evidence="9">Catalyzes the ATP-dependent transfer of a sulfur to tRNA to produce 4-thiouridine in position 8 of tRNAs, which functions as a near-UV photosensor. Also catalyzes the transfer of sulfur to the sulfur carrier protein ThiS, forming ThiS-thiocarboxylate. This is a step in the synthesis of thiazole, in the thiamine biosynthesis pathway. The sulfur is donated as persulfide by IscS.</text>
</comment>
<dbReference type="InterPro" id="IPR004114">
    <property type="entry name" value="THUMP_dom"/>
</dbReference>
<name>A0ABW2NZY0_9ACTN</name>
<dbReference type="InterPro" id="IPR014729">
    <property type="entry name" value="Rossmann-like_a/b/a_fold"/>
</dbReference>
<dbReference type="PANTHER" id="PTHR43209:SF1">
    <property type="entry name" value="TRNA SULFURTRANSFERASE"/>
    <property type="match status" value="1"/>
</dbReference>
<dbReference type="InterPro" id="IPR049962">
    <property type="entry name" value="THUMP_ThiI"/>
</dbReference>
<feature type="domain" description="THUMP" evidence="11">
    <location>
        <begin position="73"/>
        <end position="179"/>
    </location>
</feature>
<feature type="binding site" evidence="9">
    <location>
        <begin position="197"/>
        <end position="198"/>
    </location>
    <ligand>
        <name>ATP</name>
        <dbReference type="ChEBI" id="CHEBI:30616"/>
    </ligand>
</feature>
<sequence length="443" mass="47968">MSVVPPSALGEPCVLLKLGEVVLKGRNRELFERQLQANIKAALKGFGVKVDVRQRHGVIAILLPEGTGVETADAIAERLTDVIGLVWVHRAWRVAKNPEAVTAAALELVAGRPEVERRATFAVRSRRRDKRFPLRSNELDRMVGGEINDKYGLPVRLKNPELTVNIEVDRDEVFVFTDGLPGQGGLPVGTSGRGLVLMSGGIDSPVAAYRMLRRGLQVDFLHFSGIPFTTSESIYKAYALVRALSKFQGNARLFVVPFGKAQQSLKASGADRLQVVAQRRLMLKTAEEVAHRLRRNVLVTGDSLGQVSSQTLQNITALDDAVELPILRPLIGMDKTEIMAEARRIGTLQISELPDEDCCTLLTPRRAETAAKIADLRQIEKRLDAEELAVQLADSIQEYKLDGTPAAVRRSPKAADAPNAADAAPAADDAPAVDAAPAAPAAV</sequence>
<feature type="region of interest" description="Disordered" evidence="10">
    <location>
        <begin position="404"/>
        <end position="443"/>
    </location>
</feature>
<feature type="binding site" evidence="9">
    <location>
        <position position="301"/>
    </location>
    <ligand>
        <name>ATP</name>
        <dbReference type="ChEBI" id="CHEBI:30616"/>
    </ligand>
</feature>
<dbReference type="RefSeq" id="WP_380826325.1">
    <property type="nucleotide sequence ID" value="NZ_JBHTCG010000006.1"/>
</dbReference>
<dbReference type="Pfam" id="PF02568">
    <property type="entry name" value="ThiI"/>
    <property type="match status" value="1"/>
</dbReference>
<keyword evidence="6 9" id="KW-0067">ATP-binding</keyword>
<dbReference type="NCBIfam" id="TIGR00342">
    <property type="entry name" value="tRNA uracil 4-sulfurtransferase ThiI"/>
    <property type="match status" value="1"/>
</dbReference>
<dbReference type="SMART" id="SM00981">
    <property type="entry name" value="THUMP"/>
    <property type="match status" value="1"/>
</dbReference>
<comment type="subcellular location">
    <subcellularLocation>
        <location evidence="1 9">Cytoplasm</location>
    </subcellularLocation>
</comment>
<feature type="binding site" evidence="9">
    <location>
        <position position="279"/>
    </location>
    <ligand>
        <name>ATP</name>
        <dbReference type="ChEBI" id="CHEBI:30616"/>
    </ligand>
</feature>
<comment type="pathway">
    <text evidence="9">Cofactor biosynthesis; thiamine diphosphate biosynthesis.</text>
</comment>
<feature type="binding site" evidence="9">
    <location>
        <position position="310"/>
    </location>
    <ligand>
        <name>ATP</name>
        <dbReference type="ChEBI" id="CHEBI:30616"/>
    </ligand>
</feature>
<keyword evidence="13" id="KW-1185">Reference proteome</keyword>
<gene>
    <name evidence="9 12" type="primary">thiI</name>
    <name evidence="12" type="ORF">ACFQSB_12100</name>
</gene>
<comment type="caution">
    <text evidence="12">The sequence shown here is derived from an EMBL/GenBank/DDBJ whole genome shotgun (WGS) entry which is preliminary data.</text>
</comment>
<comment type="catalytic activity">
    <reaction evidence="9">
        <text>[ThiI sulfur-carrier protein]-S-sulfanyl-L-cysteine + a uridine in tRNA + 2 reduced [2Fe-2S]-[ferredoxin] + ATP + H(+) = [ThiI sulfur-carrier protein]-L-cysteine + a 4-thiouridine in tRNA + 2 oxidized [2Fe-2S]-[ferredoxin] + AMP + diphosphate</text>
        <dbReference type="Rhea" id="RHEA:24176"/>
        <dbReference type="Rhea" id="RHEA-COMP:10000"/>
        <dbReference type="Rhea" id="RHEA-COMP:10001"/>
        <dbReference type="Rhea" id="RHEA-COMP:13337"/>
        <dbReference type="Rhea" id="RHEA-COMP:13338"/>
        <dbReference type="Rhea" id="RHEA-COMP:13339"/>
        <dbReference type="Rhea" id="RHEA-COMP:13340"/>
        <dbReference type="ChEBI" id="CHEBI:15378"/>
        <dbReference type="ChEBI" id="CHEBI:29950"/>
        <dbReference type="ChEBI" id="CHEBI:30616"/>
        <dbReference type="ChEBI" id="CHEBI:33019"/>
        <dbReference type="ChEBI" id="CHEBI:33737"/>
        <dbReference type="ChEBI" id="CHEBI:33738"/>
        <dbReference type="ChEBI" id="CHEBI:61963"/>
        <dbReference type="ChEBI" id="CHEBI:65315"/>
        <dbReference type="ChEBI" id="CHEBI:136798"/>
        <dbReference type="ChEBI" id="CHEBI:456215"/>
        <dbReference type="EC" id="2.8.1.4"/>
    </reaction>
</comment>
<dbReference type="InterPro" id="IPR049961">
    <property type="entry name" value="ThiI_N"/>
</dbReference>
<dbReference type="Pfam" id="PF22025">
    <property type="entry name" value="ThiI_fer"/>
    <property type="match status" value="1"/>
</dbReference>
<protein>
    <recommendedName>
        <fullName evidence="9">Probable tRNA sulfurtransferase</fullName>
        <ecNumber evidence="9">2.8.1.4</ecNumber>
    </recommendedName>
    <alternativeName>
        <fullName evidence="9">Sulfur carrier protein ThiS sulfurtransferase</fullName>
    </alternativeName>
    <alternativeName>
        <fullName evidence="9">Thiamine biosynthesis protein ThiI</fullName>
    </alternativeName>
    <alternativeName>
        <fullName evidence="9">tRNA 4-thiouridine synthase</fullName>
    </alternativeName>
</protein>
<dbReference type="SUPFAM" id="SSF143437">
    <property type="entry name" value="THUMP domain-like"/>
    <property type="match status" value="1"/>
</dbReference>
<evidence type="ECO:0000256" key="4">
    <source>
        <dbReference type="ARBA" id="ARBA00022679"/>
    </source>
</evidence>
<keyword evidence="7 9" id="KW-0694">RNA-binding</keyword>
<reference evidence="13" key="1">
    <citation type="journal article" date="2019" name="Int. J. Syst. Evol. Microbiol.">
        <title>The Global Catalogue of Microorganisms (GCM) 10K type strain sequencing project: providing services to taxonomists for standard genome sequencing and annotation.</title>
        <authorList>
            <consortium name="The Broad Institute Genomics Platform"/>
            <consortium name="The Broad Institute Genome Sequencing Center for Infectious Disease"/>
            <person name="Wu L."/>
            <person name="Ma J."/>
        </authorList>
    </citation>
    <scope>NUCLEOTIDE SEQUENCE [LARGE SCALE GENOMIC DNA]</scope>
    <source>
        <strain evidence="13">CECT 7649</strain>
    </source>
</reference>
<dbReference type="EMBL" id="JBHTCG010000006">
    <property type="protein sequence ID" value="MFC7382952.1"/>
    <property type="molecule type" value="Genomic_DNA"/>
</dbReference>
<dbReference type="InterPro" id="IPR020536">
    <property type="entry name" value="ThiI_AANH"/>
</dbReference>
<proteinExistence type="inferred from homology"/>
<keyword evidence="5 9" id="KW-0547">Nucleotide-binding</keyword>
<evidence type="ECO:0000313" key="13">
    <source>
        <dbReference type="Proteomes" id="UP001596496"/>
    </source>
</evidence>
<dbReference type="GO" id="GO:0140741">
    <property type="term" value="F:tRNA-uracil-4 sulfurtransferase activity"/>
    <property type="evidence" value="ECO:0007669"/>
    <property type="project" value="UniProtKB-EC"/>
</dbReference>
<evidence type="ECO:0000256" key="1">
    <source>
        <dbReference type="ARBA" id="ARBA00004496"/>
    </source>
</evidence>
<accession>A0ABW2NZY0</accession>
<dbReference type="HAMAP" id="MF_00021">
    <property type="entry name" value="ThiI"/>
    <property type="match status" value="1"/>
</dbReference>
<evidence type="ECO:0000256" key="10">
    <source>
        <dbReference type="SAM" id="MobiDB-lite"/>
    </source>
</evidence>
<dbReference type="Pfam" id="PF02926">
    <property type="entry name" value="THUMP"/>
    <property type="match status" value="1"/>
</dbReference>
<dbReference type="PANTHER" id="PTHR43209">
    <property type="entry name" value="TRNA SULFURTRANSFERASE"/>
    <property type="match status" value="1"/>
</dbReference>
<evidence type="ECO:0000259" key="11">
    <source>
        <dbReference type="PROSITE" id="PS51165"/>
    </source>
</evidence>
<dbReference type="EC" id="2.8.1.4" evidence="9"/>